<dbReference type="HOGENOM" id="CLU_448435_0_0_1"/>
<dbReference type="InterPro" id="IPR000719">
    <property type="entry name" value="Prot_kinase_dom"/>
</dbReference>
<keyword evidence="3" id="KW-1185">Reference proteome</keyword>
<dbReference type="GO" id="GO:0044773">
    <property type="term" value="P:mitotic DNA damage checkpoint signaling"/>
    <property type="evidence" value="ECO:0007669"/>
    <property type="project" value="TreeGrafter"/>
</dbReference>
<evidence type="ECO:0000313" key="2">
    <source>
        <dbReference type="EMBL" id="KDB21876.1"/>
    </source>
</evidence>
<accession>A0A059J1W4</accession>
<dbReference type="GO" id="GO:0005634">
    <property type="term" value="C:nucleus"/>
    <property type="evidence" value="ECO:0007669"/>
    <property type="project" value="TreeGrafter"/>
</dbReference>
<dbReference type="CDD" id="cd00180">
    <property type="entry name" value="PKc"/>
    <property type="match status" value="1"/>
</dbReference>
<dbReference type="GO" id="GO:0004674">
    <property type="term" value="F:protein serine/threonine kinase activity"/>
    <property type="evidence" value="ECO:0007669"/>
    <property type="project" value="UniProtKB-KW"/>
</dbReference>
<dbReference type="SUPFAM" id="SSF56112">
    <property type="entry name" value="Protein kinase-like (PK-like)"/>
    <property type="match status" value="1"/>
</dbReference>
<dbReference type="GO" id="GO:0005524">
    <property type="term" value="F:ATP binding"/>
    <property type="evidence" value="ECO:0007669"/>
    <property type="project" value="InterPro"/>
</dbReference>
<sequence>MAYPSPEPEDTRPEEHHTRVILLPISTSAVESLRLPGNRDFVGPVPLTELPIDPLATRGKDKVLAFRLYENLDRPYFVIGSDKSCQIQLQTTTDECWVNIRHCLFITIPDDKDDAILLRNSSTSRFVLRDIPHRREDGEEILPGDRLRIRPGLMHVTFGAGLEFLLKVLPSSTSNTRSPVSSGICELLSGPAITAKSTTLQRKKAANRDLADTIHSNKRIKSENSPLKTAQCEARPTKMDLVAETGLTRVFKLQRCGRVVAAKVCRKPDIEDAVYMWENERKVLQSLKHRNIAQLLDFQATNLTLFLEYIEGLDLSQYADGDRFSIIKEEMQLRVWIDISSALKYIHDKGIIHHDIKPNNIILGDHKRGAVLCDFGLSTLEHRYSDGGSTSYIPPELLLKQRGKPSDIWAFGITMLFVFRHIQLPSNGWPIRKIMEDLKVRKKFMDWWDRIDILRKKLPRRMTALQQMLTPDPQRRISASALYDALNKQRIATVSSAATATETTTTTTTKKIKMKKPYHFKIAEGLSEDEYRSAGHKSAGYSNTGPGNTRNYVLSSFALHESP</sequence>
<gene>
    <name evidence="2" type="ORF">H109_06195</name>
</gene>
<keyword evidence="2" id="KW-0723">Serine/threonine-protein kinase</keyword>
<evidence type="ECO:0000259" key="1">
    <source>
        <dbReference type="PROSITE" id="PS50011"/>
    </source>
</evidence>
<dbReference type="Pfam" id="PF00069">
    <property type="entry name" value="Pkinase"/>
    <property type="match status" value="1"/>
</dbReference>
<protein>
    <submittedName>
        <fullName evidence="2">Serine/threonine protein kinase</fullName>
    </submittedName>
</protein>
<keyword evidence="2" id="KW-0808">Transferase</keyword>
<keyword evidence="2" id="KW-0418">Kinase</keyword>
<dbReference type="PROSITE" id="PS50011">
    <property type="entry name" value="PROTEIN_KINASE_DOM"/>
    <property type="match status" value="1"/>
</dbReference>
<dbReference type="SMART" id="SM00220">
    <property type="entry name" value="S_TKc"/>
    <property type="match status" value="1"/>
</dbReference>
<dbReference type="Gene3D" id="1.10.510.10">
    <property type="entry name" value="Transferase(Phosphotransferase) domain 1"/>
    <property type="match status" value="1"/>
</dbReference>
<reference evidence="2 3" key="1">
    <citation type="submission" date="2014-02" db="EMBL/GenBank/DDBJ databases">
        <title>The Genome Sequence of Trichophyton interdigitale MR816.</title>
        <authorList>
            <consortium name="The Broad Institute Genomics Platform"/>
            <person name="Cuomo C.A."/>
            <person name="White T.C."/>
            <person name="Graser Y."/>
            <person name="Martinez-Rossi N."/>
            <person name="Heitman J."/>
            <person name="Young S.K."/>
            <person name="Zeng Q."/>
            <person name="Gargeya S."/>
            <person name="Abouelleil A."/>
            <person name="Alvarado L."/>
            <person name="Chapman S.B."/>
            <person name="Gainer-Dewar J."/>
            <person name="Goldberg J."/>
            <person name="Griggs A."/>
            <person name="Gujja S."/>
            <person name="Hansen M."/>
            <person name="Howarth C."/>
            <person name="Imamovic A."/>
            <person name="Larimer J."/>
            <person name="Martinez D."/>
            <person name="Murphy C."/>
            <person name="Pearson M.D."/>
            <person name="Persinoti G."/>
            <person name="Poon T."/>
            <person name="Priest M."/>
            <person name="Roberts A.D."/>
            <person name="Saif S."/>
            <person name="Shea T.D."/>
            <person name="Sykes S.N."/>
            <person name="Wortman J."/>
            <person name="Nusbaum C."/>
            <person name="Birren B."/>
        </authorList>
    </citation>
    <scope>NUCLEOTIDE SEQUENCE [LARGE SCALE GENOMIC DNA]</scope>
    <source>
        <strain evidence="2 3">MR816</strain>
    </source>
</reference>
<dbReference type="InterPro" id="IPR011009">
    <property type="entry name" value="Kinase-like_dom_sf"/>
</dbReference>
<feature type="domain" description="Protein kinase" evidence="1">
    <location>
        <begin position="236"/>
        <end position="491"/>
    </location>
</feature>
<dbReference type="OMA" id="YMWENER"/>
<dbReference type="Proteomes" id="UP000024533">
    <property type="component" value="Unassembled WGS sequence"/>
</dbReference>
<dbReference type="PANTHER" id="PTHR44167:SF24">
    <property type="entry name" value="SERINE_THREONINE-PROTEIN KINASE CHK2"/>
    <property type="match status" value="1"/>
</dbReference>
<dbReference type="PROSITE" id="PS00108">
    <property type="entry name" value="PROTEIN_KINASE_ST"/>
    <property type="match status" value="1"/>
</dbReference>
<organism evidence="2 3">
    <name type="scientific">Trichophyton interdigitale (strain MR816)</name>
    <dbReference type="NCBI Taxonomy" id="1215338"/>
    <lineage>
        <taxon>Eukaryota</taxon>
        <taxon>Fungi</taxon>
        <taxon>Dikarya</taxon>
        <taxon>Ascomycota</taxon>
        <taxon>Pezizomycotina</taxon>
        <taxon>Eurotiomycetes</taxon>
        <taxon>Eurotiomycetidae</taxon>
        <taxon>Onygenales</taxon>
        <taxon>Arthrodermataceae</taxon>
        <taxon>Trichophyton</taxon>
    </lineage>
</organism>
<evidence type="ECO:0000313" key="3">
    <source>
        <dbReference type="Proteomes" id="UP000024533"/>
    </source>
</evidence>
<dbReference type="PANTHER" id="PTHR44167">
    <property type="entry name" value="OVARIAN-SPECIFIC SERINE/THREONINE-PROTEIN KINASE LOK-RELATED"/>
    <property type="match status" value="1"/>
</dbReference>
<comment type="caution">
    <text evidence="2">The sequence shown here is derived from an EMBL/GenBank/DDBJ whole genome shotgun (WGS) entry which is preliminary data.</text>
</comment>
<dbReference type="STRING" id="1215338.A0A059J1W4"/>
<dbReference type="EMBL" id="AOKY01000391">
    <property type="protein sequence ID" value="KDB21876.1"/>
    <property type="molecule type" value="Genomic_DNA"/>
</dbReference>
<proteinExistence type="predicted"/>
<dbReference type="OrthoDB" id="1668230at2759"/>
<dbReference type="AlphaFoldDB" id="A0A059J1W4"/>
<dbReference type="InterPro" id="IPR008271">
    <property type="entry name" value="Ser/Thr_kinase_AS"/>
</dbReference>
<name>A0A059J1W4_TRIIM</name>